<dbReference type="OrthoDB" id="7860387at2"/>
<dbReference type="EMBL" id="CYSA01000027">
    <property type="protein sequence ID" value="CUH68008.1"/>
    <property type="molecule type" value="Genomic_DNA"/>
</dbReference>
<dbReference type="Proteomes" id="UP000051587">
    <property type="component" value="Unassembled WGS sequence"/>
</dbReference>
<sequence length="125" mass="13849">MSDAPQYPRPPAHIETYVDILGPDLAFEFLMQFGGAELYLATAPKRSRLAQVIGVDKAADLAAAAHRLSARVPVAKRWLARVMKSKGLSNAEIARKLHVTDVTVRAYLKGTEMTDNYDPRQLPLF</sequence>
<proteinExistence type="predicted"/>
<reference evidence="1 2" key="1">
    <citation type="submission" date="2015-09" db="EMBL/GenBank/DDBJ databases">
        <authorList>
            <consortium name="Swine Surveillance"/>
        </authorList>
    </citation>
    <scope>NUCLEOTIDE SEQUENCE [LARGE SCALE GENOMIC DNA]</scope>
    <source>
        <strain evidence="1 2">CECT 4357</strain>
    </source>
</reference>
<name>A0A0P1FJJ4_THAGE</name>
<dbReference type="AlphaFoldDB" id="A0A0P1FJJ4"/>
<dbReference type="STRING" id="53501.SAMN04488043_104207"/>
<accession>A0A0P1FJJ4</accession>
<keyword evidence="2" id="KW-1185">Reference proteome</keyword>
<evidence type="ECO:0000313" key="2">
    <source>
        <dbReference type="Proteomes" id="UP000051587"/>
    </source>
</evidence>
<dbReference type="RefSeq" id="WP_058264023.1">
    <property type="nucleotide sequence ID" value="NZ_CP051181.1"/>
</dbReference>
<evidence type="ECO:0000313" key="1">
    <source>
        <dbReference type="EMBL" id="CUH68008.1"/>
    </source>
</evidence>
<protein>
    <recommendedName>
        <fullName evidence="3">Helix-turn-helix domain-containing protein</fullName>
    </recommendedName>
</protein>
<gene>
    <name evidence="1" type="ORF">TG4357_03336</name>
</gene>
<evidence type="ECO:0008006" key="3">
    <source>
        <dbReference type="Google" id="ProtNLM"/>
    </source>
</evidence>
<organism evidence="1 2">
    <name type="scientific">Thalassovita gelatinovora</name>
    <name type="common">Thalassobius gelatinovorus</name>
    <dbReference type="NCBI Taxonomy" id="53501"/>
    <lineage>
        <taxon>Bacteria</taxon>
        <taxon>Pseudomonadati</taxon>
        <taxon>Pseudomonadota</taxon>
        <taxon>Alphaproteobacteria</taxon>
        <taxon>Rhodobacterales</taxon>
        <taxon>Roseobacteraceae</taxon>
        <taxon>Thalassovita</taxon>
    </lineage>
</organism>